<reference evidence="4 5" key="1">
    <citation type="journal article" date="2015" name="Genome Announc.">
        <title>Complete Genome Sequencing of Stenotrophomonas acidaminiphila ZAC14D2_NAIMI4_2, a Multidrug-Resistant Strain Isolated from Sediments of a Polluted River in Mexico, Uncovers New Antibiotic Resistance Genes and a Novel Class-II Lasso Peptide Biosynthesis Gene Cluster.</title>
        <authorList>
            <person name="Vinuesa P."/>
            <person name="Ochoa-Sanchez L.E."/>
        </authorList>
    </citation>
    <scope>NUCLEOTIDE SEQUENCE [LARGE SCALE GENOMIC DNA]</scope>
    <source>
        <strain evidence="4 5">ZAC14D2_NAIMI4_2</strain>
    </source>
</reference>
<dbReference type="PATRIC" id="fig|128780.6.peg.2933"/>
<feature type="coiled-coil region" evidence="1">
    <location>
        <begin position="993"/>
        <end position="1020"/>
    </location>
</feature>
<dbReference type="EMBL" id="CP012900">
    <property type="protein sequence ID" value="ALJ29254.1"/>
    <property type="molecule type" value="Genomic_DNA"/>
</dbReference>
<proteinExistence type="predicted"/>
<name>A0A0S1B2Q4_9GAMM</name>
<dbReference type="OrthoDB" id="6031180at2"/>
<keyword evidence="3" id="KW-0812">Transmembrane</keyword>
<organism evidence="4 5">
    <name type="scientific">Stenotrophomonas acidaminiphila</name>
    <dbReference type="NCBI Taxonomy" id="128780"/>
    <lineage>
        <taxon>Bacteria</taxon>
        <taxon>Pseudomonadati</taxon>
        <taxon>Pseudomonadota</taxon>
        <taxon>Gammaproteobacteria</taxon>
        <taxon>Lysobacterales</taxon>
        <taxon>Lysobacteraceae</taxon>
        <taxon>Stenotrophomonas</taxon>
    </lineage>
</organism>
<keyword evidence="1" id="KW-0175">Coiled coil</keyword>
<feature type="region of interest" description="Disordered" evidence="2">
    <location>
        <begin position="485"/>
        <end position="511"/>
    </location>
</feature>
<evidence type="ECO:0000256" key="1">
    <source>
        <dbReference type="SAM" id="Coils"/>
    </source>
</evidence>
<keyword evidence="3" id="KW-1133">Transmembrane helix</keyword>
<accession>A0A0S1B2Q4</accession>
<evidence type="ECO:0000313" key="5">
    <source>
        <dbReference type="Proteomes" id="UP000061010"/>
    </source>
</evidence>
<dbReference type="KEGG" id="sacz:AOT14_29010"/>
<protein>
    <recommendedName>
        <fullName evidence="6">Transmembrane protein</fullName>
    </recommendedName>
</protein>
<dbReference type="AlphaFoldDB" id="A0A0S1B2Q4"/>
<keyword evidence="3" id="KW-0472">Membrane</keyword>
<evidence type="ECO:0000313" key="4">
    <source>
        <dbReference type="EMBL" id="ALJ29254.1"/>
    </source>
</evidence>
<keyword evidence="5" id="KW-1185">Reference proteome</keyword>
<evidence type="ECO:0000256" key="3">
    <source>
        <dbReference type="SAM" id="Phobius"/>
    </source>
</evidence>
<dbReference type="Proteomes" id="UP000061010">
    <property type="component" value="Chromosome"/>
</dbReference>
<sequence length="1055" mass="114667">MNQPTRLPPAAAPAAQSGFGLLQVMLILLLVGSALAAGAMLWQSKRAPAQAVAQEQALRWADEAIAAFAAANARLPCPADTANGEENCASGNAKGWLPARTLLGASGNGMRLGPVAYMVYRGDAAAHLDLTAPGNTYQPPLTDGSVREIISRDEDGEETGRRGFVAVNGLDLCRTLELAQTQPHDPLRAGSTGVPWNVAYGIAAAGPQSGAARLDDANTAGGAQMAAPWQEWSGGYDDRVRVRTFDGAGQMLGCRLLGGAAPAPLARAYATPLGLPGAAAATAAPYNVSLAGMDVLAAAVTLHDALGELQASNIDATESAVQAAVAAQISVIFKLVATAVSLSDNITTLITSSVSLVRSIVTCIASLGTTCAEVPVKTAAVVTAIGGLGARGVTLAAKAASLPLVTAALAATIKARDLARKSVIPPISNPEEARRQLECTLWARNCADDEGVVKTELNPDWKDGDDPKDKYRIVYRRDANGNLIPRLDADGRPMHDSSGNPLYEPEYETDTARKGLEQETDEARKSWETLQVQVDALETWRLAPWGVGVAANGDLSENGRIVERIDVEATRLQICGGDWKNCRYGKPQVSVECRYVGANAGEYVLNGNTCTHVGTETVTKPDPNDATKTITVTRPKGDRDRVEVTDYVYNQDQAVTDAIALRNLAQDWSSLRMRKEELDKEIKLREDNFNSWFNGDDSILSKMKAQRDDSQHCGASPVTAMTRQKCENAQLTVLYIETCQKPEPVRECKAVSPGTGRYRDAACTDRNGSDAEKNYGWVETLSPPPYPRDPMPDAVCKPNMQDRINELKAEQSGLQQGMDNARDAYNGRINRKEAPWLTYPTSASYNWFQWAIEITRDKDDNPVSYAWKQSPIIETYQVPVQVPDDSTDPPGTKWELQDRSRRLPFYAPEPYAGSRPPLLITSPANVPVFGTLQLYELLPEKTCAYFTSRQWNGNQWWWPGNTLWGDTYKMGLYCQRYPYSRAFEDWRRAKLGASNAKKHYEDLMAQYEKLKQEYEDMRSGSVSGGEEIPMAFGAEPALEWADSRGSAGPQRLVQP</sequence>
<gene>
    <name evidence="4" type="ORF">AOT14_29010</name>
</gene>
<evidence type="ECO:0000256" key="2">
    <source>
        <dbReference type="SAM" id="MobiDB-lite"/>
    </source>
</evidence>
<feature type="transmembrane region" description="Helical" evidence="3">
    <location>
        <begin position="21"/>
        <end position="42"/>
    </location>
</feature>
<evidence type="ECO:0008006" key="6">
    <source>
        <dbReference type="Google" id="ProtNLM"/>
    </source>
</evidence>